<dbReference type="PANTHER" id="PTHR43294:SF21">
    <property type="entry name" value="CATION TRANSPORTING ATPASE"/>
    <property type="match status" value="1"/>
</dbReference>
<evidence type="ECO:0000256" key="12">
    <source>
        <dbReference type="SAM" id="Phobius"/>
    </source>
</evidence>
<evidence type="ECO:0000313" key="14">
    <source>
        <dbReference type="Proteomes" id="UP000188324"/>
    </source>
</evidence>
<dbReference type="Gene3D" id="3.40.1110.10">
    <property type="entry name" value="Calcium-transporting ATPase, cytoplasmic domain N"/>
    <property type="match status" value="1"/>
</dbReference>
<dbReference type="GO" id="GO:0016887">
    <property type="term" value="F:ATP hydrolysis activity"/>
    <property type="evidence" value="ECO:0007669"/>
    <property type="project" value="InterPro"/>
</dbReference>
<sequence>MDTTTLETASRVSLDNLLDDLRTDADDGLSPDEAERRLRDEGPNELRSAPPMPLWRRILAQFQDPLIYLLLIAVAISTVAWWIEGAEGLPVDALVITLVVIANAVLGFIQESRAEQAVAALQAMTHPHATVVRGGQTTEITAGEVVRGDILLLSEGDSVAADGRLLQASALRVAEAALTGESAAVGKKPGTLDGEIPLGDRTNMVFSGTAVTQGTGRAVITATGMATQMGEVARLLDETERDDTPLEREIGFVGKMLGAIVVAIAVVVMVTVWLVSGVDTLDDAVTVLLLGVSLAVAAVPEGLPAILSVVLSIGVQKMARRDAIVKDLGSVETLGSASVICSDKTGTLTSNEMTVQEIRTLSGTASVTGVGYAPDGEVECGSEEQRFEDELVLMGGALSSNAELRETDGEWEVLGDPTEGAFLVAERKLGVHDRRDNRFTRLAEVPFTSDRKRMSTLQRDHDRDEVVLVTKGAPDVVLERCTSVLCGDDVVPLTDELRAQLSADIEEMSGQAMRTMGVALREVDAGDVPDDKGVADAERAEDLETELTYLGAVGMIDPAREEAADAVADAHRAGIRVIMITGDHPATALRIARDLGITDDDGRAVSGVELDRADDSTFAELARSVNVFARVAPEHKLRIVDALQADGQIVAMTGDGVNDAPALKSADIGVAMGITGTEVTKEAGSMVLRDDNFATIVAAVEQGRVIFDNIKKFLRYLLSSNMGEVLTVFFGVVLAGLIGLTEASGAAIVVPLLATQILWINLVTDSAPALALGVDPQTDDVMARRPRAIGERVIDLGMWGIIVFVGAVMAASTLLTMDLFLVGGLIPGSDDLTTARTAAFTTLVFAQLFNVFSARSPITSAFHGLGTNRWLLAAVAFGAVSQVAVVEIPLLQTAFGTASLDLRHWLIAIAMASGVLWAEEARKLINRARHRRRGREADKASKGW</sequence>
<dbReference type="AlphaFoldDB" id="A0A1Q2CHG8"/>
<feature type="transmembrane region" description="Helical" evidence="12">
    <location>
        <begin position="870"/>
        <end position="890"/>
    </location>
</feature>
<evidence type="ECO:0000256" key="8">
    <source>
        <dbReference type="ARBA" id="ARBA00022989"/>
    </source>
</evidence>
<comment type="subcellular location">
    <subcellularLocation>
        <location evidence="1">Cell membrane</location>
        <topology evidence="1">Multi-pass membrane protein</topology>
    </subcellularLocation>
</comment>
<accession>A0A1Q2CHG8</accession>
<dbReference type="GO" id="GO:0005886">
    <property type="term" value="C:plasma membrane"/>
    <property type="evidence" value="ECO:0007669"/>
    <property type="project" value="UniProtKB-SubCell"/>
</dbReference>
<evidence type="ECO:0000256" key="2">
    <source>
        <dbReference type="ARBA" id="ARBA00005675"/>
    </source>
</evidence>
<evidence type="ECO:0000256" key="4">
    <source>
        <dbReference type="ARBA" id="ARBA00022692"/>
    </source>
</evidence>
<dbReference type="InterPro" id="IPR004014">
    <property type="entry name" value="ATPase_P-typ_cation-transptr_N"/>
</dbReference>
<dbReference type="STRING" id="1610493.RPIT_12680"/>
<dbReference type="PRINTS" id="PR00120">
    <property type="entry name" value="HATPASE"/>
</dbReference>
<feature type="transmembrane region" description="Helical" evidence="12">
    <location>
        <begin position="89"/>
        <end position="109"/>
    </location>
</feature>
<keyword evidence="7" id="KW-1278">Translocase</keyword>
<feature type="transmembrane region" description="Helical" evidence="12">
    <location>
        <begin position="756"/>
        <end position="775"/>
    </location>
</feature>
<keyword evidence="6" id="KW-0067">ATP-binding</keyword>
<keyword evidence="4 12" id="KW-0812">Transmembrane</keyword>
<comment type="similarity">
    <text evidence="2">Belongs to the cation transport ATPase (P-type) (TC 3.A.3) family. Type IIA subfamily.</text>
</comment>
<dbReference type="InterPro" id="IPR050510">
    <property type="entry name" value="Cation_transp_ATPase_P-type"/>
</dbReference>
<dbReference type="PANTHER" id="PTHR43294">
    <property type="entry name" value="SODIUM/POTASSIUM-TRANSPORTING ATPASE SUBUNIT ALPHA"/>
    <property type="match status" value="1"/>
</dbReference>
<evidence type="ECO:0000256" key="10">
    <source>
        <dbReference type="ARBA" id="ARBA00049360"/>
    </source>
</evidence>
<dbReference type="InterPro" id="IPR008250">
    <property type="entry name" value="ATPase_P-typ_transduc_dom_A_sf"/>
</dbReference>
<dbReference type="GO" id="GO:0019829">
    <property type="term" value="F:ATPase-coupled monoatomic cation transmembrane transporter activity"/>
    <property type="evidence" value="ECO:0007669"/>
    <property type="project" value="TreeGrafter"/>
</dbReference>
<gene>
    <name evidence="13" type="ORF">RPIT_12680</name>
</gene>
<reference evidence="13 14" key="1">
    <citation type="journal article" date="2016" name="Int. J. Syst. Evol. Microbiol.">
        <title>Tessaracoccus flavus sp. nov., isolated from the drainage system of a lindane-producing factory.</title>
        <authorList>
            <person name="Kumari R."/>
            <person name="Singh P."/>
            <person name="Schumann P."/>
            <person name="Lal R."/>
        </authorList>
    </citation>
    <scope>NUCLEOTIDE SEQUENCE [LARGE SCALE GENOMIC DNA]</scope>
    <source>
        <strain evidence="13 14">RP1T</strain>
    </source>
</reference>
<dbReference type="InterPro" id="IPR044492">
    <property type="entry name" value="P_typ_ATPase_HD_dom"/>
</dbReference>
<dbReference type="GO" id="GO:0005524">
    <property type="term" value="F:ATP binding"/>
    <property type="evidence" value="ECO:0007669"/>
    <property type="project" value="UniProtKB-KW"/>
</dbReference>
<dbReference type="SUPFAM" id="SSF81665">
    <property type="entry name" value="Calcium ATPase, transmembrane domain M"/>
    <property type="match status" value="1"/>
</dbReference>
<keyword evidence="3" id="KW-1003">Cell membrane</keyword>
<dbReference type="SUPFAM" id="SSF56784">
    <property type="entry name" value="HAD-like"/>
    <property type="match status" value="1"/>
</dbReference>
<evidence type="ECO:0000256" key="9">
    <source>
        <dbReference type="ARBA" id="ARBA00023136"/>
    </source>
</evidence>
<dbReference type="NCBIfam" id="TIGR01494">
    <property type="entry name" value="ATPase_P-type"/>
    <property type="match status" value="2"/>
</dbReference>
<feature type="transmembrane region" description="Helical" evidence="12">
    <location>
        <begin position="256"/>
        <end position="275"/>
    </location>
</feature>
<keyword evidence="9 12" id="KW-0472">Membrane</keyword>
<feature type="region of interest" description="Disordered" evidence="11">
    <location>
        <begin position="23"/>
        <end position="46"/>
    </location>
</feature>
<dbReference type="PROSITE" id="PS00154">
    <property type="entry name" value="ATPASE_E1_E2"/>
    <property type="match status" value="1"/>
</dbReference>
<feature type="transmembrane region" description="Helical" evidence="12">
    <location>
        <begin position="725"/>
        <end position="750"/>
    </location>
</feature>
<dbReference type="InterPro" id="IPR018303">
    <property type="entry name" value="ATPase_P-typ_P_site"/>
</dbReference>
<dbReference type="Pfam" id="PF00690">
    <property type="entry name" value="Cation_ATPase_N"/>
    <property type="match status" value="1"/>
</dbReference>
<feature type="compositionally biased region" description="Basic and acidic residues" evidence="11">
    <location>
        <begin position="33"/>
        <end position="44"/>
    </location>
</feature>
<dbReference type="SUPFAM" id="SSF81653">
    <property type="entry name" value="Calcium ATPase, transduction domain A"/>
    <property type="match status" value="1"/>
</dbReference>
<dbReference type="InterPro" id="IPR023298">
    <property type="entry name" value="ATPase_P-typ_TM_dom_sf"/>
</dbReference>
<dbReference type="SFLD" id="SFLDF00027">
    <property type="entry name" value="p-type_atpase"/>
    <property type="match status" value="1"/>
</dbReference>
<feature type="transmembrane region" description="Helical" evidence="12">
    <location>
        <begin position="66"/>
        <end position="83"/>
    </location>
</feature>
<feature type="transmembrane region" description="Helical" evidence="12">
    <location>
        <begin position="838"/>
        <end position="858"/>
    </location>
</feature>
<dbReference type="InterPro" id="IPR023214">
    <property type="entry name" value="HAD_sf"/>
</dbReference>
<keyword evidence="8 12" id="KW-1133">Transmembrane helix</keyword>
<dbReference type="RefSeq" id="WP_077343761.1">
    <property type="nucleotide sequence ID" value="NZ_CP019605.1"/>
</dbReference>
<dbReference type="Pfam" id="PF13246">
    <property type="entry name" value="Cation_ATPase"/>
    <property type="match status" value="1"/>
</dbReference>
<comment type="catalytic activity">
    <reaction evidence="10">
        <text>ATP + H2O = ADP + phosphate + H(+)</text>
        <dbReference type="Rhea" id="RHEA:13065"/>
        <dbReference type="ChEBI" id="CHEBI:15377"/>
        <dbReference type="ChEBI" id="CHEBI:15378"/>
        <dbReference type="ChEBI" id="CHEBI:30616"/>
        <dbReference type="ChEBI" id="CHEBI:43474"/>
        <dbReference type="ChEBI" id="CHEBI:456216"/>
    </reaction>
</comment>
<feature type="transmembrane region" description="Helical" evidence="12">
    <location>
        <begin position="902"/>
        <end position="919"/>
    </location>
</feature>
<evidence type="ECO:0000313" key="13">
    <source>
        <dbReference type="EMBL" id="AQP45554.1"/>
    </source>
</evidence>
<dbReference type="OrthoDB" id="9814270at2"/>
<name>A0A1Q2CHG8_9ACTN</name>
<dbReference type="Gene3D" id="1.20.1110.10">
    <property type="entry name" value="Calcium-transporting ATPase, transmembrane domain"/>
    <property type="match status" value="1"/>
</dbReference>
<dbReference type="Pfam" id="PF00122">
    <property type="entry name" value="E1-E2_ATPase"/>
    <property type="match status" value="1"/>
</dbReference>
<dbReference type="InterPro" id="IPR059000">
    <property type="entry name" value="ATPase_P-type_domA"/>
</dbReference>
<organism evidence="13 14">
    <name type="scientific">Tessaracoccus flavus</name>
    <dbReference type="NCBI Taxonomy" id="1610493"/>
    <lineage>
        <taxon>Bacteria</taxon>
        <taxon>Bacillati</taxon>
        <taxon>Actinomycetota</taxon>
        <taxon>Actinomycetes</taxon>
        <taxon>Propionibacteriales</taxon>
        <taxon>Propionibacteriaceae</taxon>
        <taxon>Tessaracoccus</taxon>
    </lineage>
</organism>
<dbReference type="InterPro" id="IPR001757">
    <property type="entry name" value="P_typ_ATPase"/>
</dbReference>
<dbReference type="SUPFAM" id="SSF81660">
    <property type="entry name" value="Metal cation-transporting ATPase, ATP-binding domain N"/>
    <property type="match status" value="1"/>
</dbReference>
<evidence type="ECO:0000256" key="5">
    <source>
        <dbReference type="ARBA" id="ARBA00022741"/>
    </source>
</evidence>
<dbReference type="GO" id="GO:1902600">
    <property type="term" value="P:proton transmembrane transport"/>
    <property type="evidence" value="ECO:0007669"/>
    <property type="project" value="TreeGrafter"/>
</dbReference>
<feature type="transmembrane region" description="Helical" evidence="12">
    <location>
        <begin position="287"/>
        <end position="311"/>
    </location>
</feature>
<evidence type="ECO:0000256" key="1">
    <source>
        <dbReference type="ARBA" id="ARBA00004651"/>
    </source>
</evidence>
<dbReference type="KEGG" id="tfl:RPIT_12680"/>
<dbReference type="InterPro" id="IPR023299">
    <property type="entry name" value="ATPase_P-typ_cyto_dom_N"/>
</dbReference>
<dbReference type="SMART" id="SM00831">
    <property type="entry name" value="Cation_ATPase_N"/>
    <property type="match status" value="1"/>
</dbReference>
<feature type="transmembrane region" description="Helical" evidence="12">
    <location>
        <begin position="796"/>
        <end position="826"/>
    </location>
</feature>
<protein>
    <submittedName>
        <fullName evidence="13">Haloacid dehalogenase</fullName>
    </submittedName>
</protein>
<evidence type="ECO:0000256" key="6">
    <source>
        <dbReference type="ARBA" id="ARBA00022840"/>
    </source>
</evidence>
<dbReference type="InterPro" id="IPR006068">
    <property type="entry name" value="ATPase_P-typ_cation-transptr_C"/>
</dbReference>
<dbReference type="Gene3D" id="3.40.50.1000">
    <property type="entry name" value="HAD superfamily/HAD-like"/>
    <property type="match status" value="1"/>
</dbReference>
<dbReference type="PRINTS" id="PR00119">
    <property type="entry name" value="CATATPASE"/>
</dbReference>
<proteinExistence type="inferred from homology"/>
<dbReference type="Gene3D" id="2.70.150.10">
    <property type="entry name" value="Calcium-transporting ATPase, cytoplasmic transduction domain A"/>
    <property type="match status" value="1"/>
</dbReference>
<keyword evidence="5" id="KW-0547">Nucleotide-binding</keyword>
<dbReference type="Proteomes" id="UP000188324">
    <property type="component" value="Chromosome"/>
</dbReference>
<evidence type="ECO:0000256" key="11">
    <source>
        <dbReference type="SAM" id="MobiDB-lite"/>
    </source>
</evidence>
<dbReference type="SFLD" id="SFLDG00002">
    <property type="entry name" value="C1.7:_P-type_atpase_like"/>
    <property type="match status" value="1"/>
</dbReference>
<keyword evidence="14" id="KW-1185">Reference proteome</keyword>
<evidence type="ECO:0000256" key="3">
    <source>
        <dbReference type="ARBA" id="ARBA00022475"/>
    </source>
</evidence>
<evidence type="ECO:0000256" key="7">
    <source>
        <dbReference type="ARBA" id="ARBA00022967"/>
    </source>
</evidence>
<dbReference type="SFLD" id="SFLDS00003">
    <property type="entry name" value="Haloacid_Dehalogenase"/>
    <property type="match status" value="1"/>
</dbReference>
<dbReference type="EMBL" id="CP019605">
    <property type="protein sequence ID" value="AQP45554.1"/>
    <property type="molecule type" value="Genomic_DNA"/>
</dbReference>
<dbReference type="InterPro" id="IPR036412">
    <property type="entry name" value="HAD-like_sf"/>
</dbReference>
<dbReference type="Pfam" id="PF00689">
    <property type="entry name" value="Cation_ATPase_C"/>
    <property type="match status" value="1"/>
</dbReference>